<name>A0ABU1FSX3_9MICC</name>
<proteinExistence type="predicted"/>
<evidence type="ECO:0000313" key="3">
    <source>
        <dbReference type="Proteomes" id="UP001260872"/>
    </source>
</evidence>
<organism evidence="2 3">
    <name type="scientific">Nesterenkonia flava</name>
    <dbReference type="NCBI Taxonomy" id="469799"/>
    <lineage>
        <taxon>Bacteria</taxon>
        <taxon>Bacillati</taxon>
        <taxon>Actinomycetota</taxon>
        <taxon>Actinomycetes</taxon>
        <taxon>Micrococcales</taxon>
        <taxon>Micrococcaceae</taxon>
        <taxon>Nesterenkonia</taxon>
    </lineage>
</organism>
<feature type="domain" description="DSBA-like thioredoxin" evidence="1">
    <location>
        <begin position="3"/>
        <end position="202"/>
    </location>
</feature>
<dbReference type="RefSeq" id="WP_310537118.1">
    <property type="nucleotide sequence ID" value="NZ_BAAAOC010000023.1"/>
</dbReference>
<reference evidence="3" key="1">
    <citation type="submission" date="2023-07" db="EMBL/GenBank/DDBJ databases">
        <title>Description of three actinobacteria isolated from air of manufacturing shop in a pharmaceutical factory.</title>
        <authorList>
            <person name="Zhang D.-F."/>
        </authorList>
    </citation>
    <scope>NUCLEOTIDE SEQUENCE [LARGE SCALE GENOMIC DNA]</scope>
    <source>
        <strain evidence="3">CCTCC AB 207010</strain>
    </source>
</reference>
<sequence length="209" mass="23042">MRIDVWSDFVCPFCYMGEALLQQALESYEHEVEIHYHSYQLMPELSPETAISPTDLLVEERGMEPAQAAAANAQVTERAASLGLDYRLDQALATNTRTAHRLSHYAAEKGLQHELVRRLFAAYFTEGKHLGDADTLADLAAEVGLDREEARGVVVGDAYAQQVDADISLARKMQITGVPFFVFNDRVAVSGAQPAEVFQQALRQAAAKS</sequence>
<dbReference type="EMBL" id="JAVKGT010000012">
    <property type="protein sequence ID" value="MDR5711739.1"/>
    <property type="molecule type" value="Genomic_DNA"/>
</dbReference>
<gene>
    <name evidence="2" type="ORF">RH857_06270</name>
</gene>
<dbReference type="CDD" id="cd03024">
    <property type="entry name" value="DsbA_FrnE"/>
    <property type="match status" value="1"/>
</dbReference>
<dbReference type="Pfam" id="PF01323">
    <property type="entry name" value="DSBA"/>
    <property type="match status" value="1"/>
</dbReference>
<accession>A0ABU1FSX3</accession>
<dbReference type="SUPFAM" id="SSF52833">
    <property type="entry name" value="Thioredoxin-like"/>
    <property type="match status" value="1"/>
</dbReference>
<keyword evidence="3" id="KW-1185">Reference proteome</keyword>
<dbReference type="InterPro" id="IPR036249">
    <property type="entry name" value="Thioredoxin-like_sf"/>
</dbReference>
<dbReference type="Proteomes" id="UP001260872">
    <property type="component" value="Unassembled WGS sequence"/>
</dbReference>
<comment type="caution">
    <text evidence="2">The sequence shown here is derived from an EMBL/GenBank/DDBJ whole genome shotgun (WGS) entry which is preliminary data.</text>
</comment>
<dbReference type="PANTHER" id="PTHR13887:SF41">
    <property type="entry name" value="THIOREDOXIN SUPERFAMILY PROTEIN"/>
    <property type="match status" value="1"/>
</dbReference>
<evidence type="ECO:0000313" key="2">
    <source>
        <dbReference type="EMBL" id="MDR5711739.1"/>
    </source>
</evidence>
<evidence type="ECO:0000259" key="1">
    <source>
        <dbReference type="Pfam" id="PF01323"/>
    </source>
</evidence>
<dbReference type="InterPro" id="IPR001853">
    <property type="entry name" value="DSBA-like_thioredoxin_dom"/>
</dbReference>
<protein>
    <submittedName>
        <fullName evidence="2">DsbA family oxidoreductase</fullName>
    </submittedName>
</protein>
<dbReference type="Gene3D" id="3.40.30.10">
    <property type="entry name" value="Glutaredoxin"/>
    <property type="match status" value="1"/>
</dbReference>
<dbReference type="PANTHER" id="PTHR13887">
    <property type="entry name" value="GLUTATHIONE S-TRANSFERASE KAPPA"/>
    <property type="match status" value="1"/>
</dbReference>